<dbReference type="Pfam" id="PF08795">
    <property type="entry name" value="DUF1796"/>
    <property type="match status" value="1"/>
</dbReference>
<name>A0A0H5DP45_9BACT</name>
<proteinExistence type="predicted"/>
<sequence>MLSYVINFLLVVMCLFRMEISSKELDYEAMDEKEIEAGIDFESTEPLFISLGSICRTASSLKEQGLRKASFPFDWYLSVDGEKMIEIIKDDFRYFFNRKYLTPFVTGVLLNTYYHFEFSHEGIWANGLVNDQFIKFYEKYYRRIERFRKLGQYQGKLFFVRSAWPLSTHPNYAFSDQGNLDISLEYAERLHTTLQSRFPKSDVYLIIQNGRAGEQDDEVVMVGKIAMVRKTLCSYQSVASILAE</sequence>
<gene>
    <name evidence="1" type="ORF">ELAC_0912</name>
</gene>
<evidence type="ECO:0000313" key="2">
    <source>
        <dbReference type="Proteomes" id="UP000220251"/>
    </source>
</evidence>
<reference evidence="2" key="1">
    <citation type="submission" date="2015-06" db="EMBL/GenBank/DDBJ databases">
        <authorList>
            <person name="Bertelli C."/>
        </authorList>
    </citation>
    <scope>NUCLEOTIDE SEQUENCE [LARGE SCALE GENOMIC DNA]</scope>
    <source>
        <strain evidence="2">CRIB-30</strain>
    </source>
</reference>
<dbReference type="EMBL" id="CWGJ01000011">
    <property type="protein sequence ID" value="CRX38261.1"/>
    <property type="molecule type" value="Genomic_DNA"/>
</dbReference>
<accession>A0A0H5DP45</accession>
<dbReference type="Proteomes" id="UP000220251">
    <property type="component" value="Unassembled WGS sequence"/>
</dbReference>
<keyword evidence="2" id="KW-1185">Reference proteome</keyword>
<organism evidence="1 2">
    <name type="scientific">Estrella lausannensis</name>
    <dbReference type="NCBI Taxonomy" id="483423"/>
    <lineage>
        <taxon>Bacteria</taxon>
        <taxon>Pseudomonadati</taxon>
        <taxon>Chlamydiota</taxon>
        <taxon>Chlamydiia</taxon>
        <taxon>Parachlamydiales</taxon>
        <taxon>Candidatus Criblamydiaceae</taxon>
        <taxon>Estrella</taxon>
    </lineage>
</organism>
<evidence type="ECO:0000313" key="1">
    <source>
        <dbReference type="EMBL" id="CRX38261.1"/>
    </source>
</evidence>
<dbReference type="InterPro" id="IPR014903">
    <property type="entry name" value="DUF1796"/>
</dbReference>
<dbReference type="AlphaFoldDB" id="A0A0H5DP45"/>
<protein>
    <submittedName>
        <fullName evidence="1">Uncharacterized protein</fullName>
    </submittedName>
</protein>